<dbReference type="InterPro" id="IPR029261">
    <property type="entry name" value="Transposase_Znf"/>
</dbReference>
<evidence type="ECO:0000259" key="1">
    <source>
        <dbReference type="Pfam" id="PF01610"/>
    </source>
</evidence>
<dbReference type="InterPro" id="IPR002560">
    <property type="entry name" value="Transposase_DDE"/>
</dbReference>
<dbReference type="RefSeq" id="WP_191715551.1">
    <property type="nucleotide sequence ID" value="NZ_JACSPU010000003.1"/>
</dbReference>
<evidence type="ECO:0000259" key="3">
    <source>
        <dbReference type="Pfam" id="PF14690"/>
    </source>
</evidence>
<dbReference type="Pfam" id="PF14690">
    <property type="entry name" value="Zn_ribbon_ISL3"/>
    <property type="match status" value="1"/>
</dbReference>
<dbReference type="Proteomes" id="UP000658980">
    <property type="component" value="Unassembled WGS sequence"/>
</dbReference>
<dbReference type="InterPro" id="IPR032877">
    <property type="entry name" value="Transposase_HTH"/>
</dbReference>
<proteinExistence type="predicted"/>
<evidence type="ECO:0000259" key="2">
    <source>
        <dbReference type="Pfam" id="PF13542"/>
    </source>
</evidence>
<keyword evidence="5" id="KW-1185">Reference proteome</keyword>
<accession>A0ABR8WEH4</accession>
<dbReference type="Pfam" id="PF01610">
    <property type="entry name" value="DDE_Tnp_ISL3"/>
    <property type="match status" value="1"/>
</dbReference>
<dbReference type="Pfam" id="PF13542">
    <property type="entry name" value="HTH_Tnp_ISL3"/>
    <property type="match status" value="1"/>
</dbReference>
<sequence>MHMNFTMNIPGLKDVIITKMEQVEDRVALHVELEVQLHRCPRCQEKTRRVHDYRIQKIKHLKWFERLTYLFYKKRRYVCGACGKKFAEQNPFIERYQRFSKEWNQAVQVRSVKAKTFKEVAGQYGASASTIVRRFDRVALQEVAETAKLPHVIAIDEYKGDTREGKYQLIIANGETREPIDILPNRKKATIKQYLQQHGAAVKIVIMDMSPSFKAAVRQALGKPVIIADRFHFCRYIYWAQDGVRRRVQKNWNDYDRKKGKRMRYVFYKNSAKLTEEDRWYLKRYLEMDDELKRAYELKEAYCLWFQASKKRDPEELLETRTGLLEFYQLVTASGIPEFQKAIGTFRNWQTEILNSFAFPYSNGFLEGINNLTKVIKRNAFGFQNFERARAKILLTHKYKNIGVHVG</sequence>
<name>A0ABR8WEH4_9BACL</name>
<reference evidence="4 5" key="1">
    <citation type="submission" date="2020-08" db="EMBL/GenBank/DDBJ databases">
        <title>A Genomic Blueprint of the Chicken Gut Microbiome.</title>
        <authorList>
            <person name="Gilroy R."/>
            <person name="Ravi A."/>
            <person name="Getino M."/>
            <person name="Pursley I."/>
            <person name="Horton D.L."/>
            <person name="Alikhan N.-F."/>
            <person name="Baker D."/>
            <person name="Gharbi K."/>
            <person name="Hall N."/>
            <person name="Watson M."/>
            <person name="Adriaenssens E.M."/>
            <person name="Foster-Nyarko E."/>
            <person name="Jarju S."/>
            <person name="Secka A."/>
            <person name="Antonio M."/>
            <person name="Oren A."/>
            <person name="Chaudhuri R."/>
            <person name="La Ragione R.M."/>
            <person name="Hildebrand F."/>
            <person name="Pallen M.J."/>
        </authorList>
    </citation>
    <scope>NUCLEOTIDE SEQUENCE [LARGE SCALE GENOMIC DNA]</scope>
    <source>
        <strain evidence="4 5">Sa1BUA13</strain>
    </source>
</reference>
<dbReference type="PANTHER" id="PTHR33498:SF1">
    <property type="entry name" value="TRANSPOSASE FOR INSERTION SEQUENCE ELEMENT IS1557"/>
    <property type="match status" value="1"/>
</dbReference>
<dbReference type="PANTHER" id="PTHR33498">
    <property type="entry name" value="TRANSPOSASE FOR INSERTION SEQUENCE ELEMENT IS1557"/>
    <property type="match status" value="1"/>
</dbReference>
<evidence type="ECO:0000313" key="5">
    <source>
        <dbReference type="Proteomes" id="UP000658980"/>
    </source>
</evidence>
<dbReference type="InterPro" id="IPR047951">
    <property type="entry name" value="Transpos_ISL3"/>
</dbReference>
<dbReference type="EMBL" id="JACSPU010000003">
    <property type="protein sequence ID" value="MBD8015372.1"/>
    <property type="molecule type" value="Genomic_DNA"/>
</dbReference>
<feature type="domain" description="Transposase IS204/IS1001/IS1096/IS1165 DDE" evidence="1">
    <location>
        <begin position="153"/>
        <end position="393"/>
    </location>
</feature>
<organism evidence="4 5">
    <name type="scientific">Planococcus wigleyi</name>
    <dbReference type="NCBI Taxonomy" id="2762216"/>
    <lineage>
        <taxon>Bacteria</taxon>
        <taxon>Bacillati</taxon>
        <taxon>Bacillota</taxon>
        <taxon>Bacilli</taxon>
        <taxon>Bacillales</taxon>
        <taxon>Caryophanaceae</taxon>
        <taxon>Planococcus</taxon>
    </lineage>
</organism>
<evidence type="ECO:0000313" key="4">
    <source>
        <dbReference type="EMBL" id="MBD8015372.1"/>
    </source>
</evidence>
<feature type="domain" description="Transposase IS204/IS1001/IS1096/IS1165 zinc-finger" evidence="3">
    <location>
        <begin position="37"/>
        <end position="82"/>
    </location>
</feature>
<gene>
    <name evidence="4" type="ORF">H9630_11120</name>
</gene>
<protein>
    <submittedName>
        <fullName evidence="4">ISL3 family transposase</fullName>
    </submittedName>
</protein>
<feature type="domain" description="Transposase IS204/IS1001/IS1096/IS1165 helix-turn-helix" evidence="2">
    <location>
        <begin position="88"/>
        <end position="138"/>
    </location>
</feature>
<comment type="caution">
    <text evidence="4">The sequence shown here is derived from an EMBL/GenBank/DDBJ whole genome shotgun (WGS) entry which is preliminary data.</text>
</comment>
<dbReference type="NCBIfam" id="NF033550">
    <property type="entry name" value="transpos_ISL3"/>
    <property type="match status" value="1"/>
</dbReference>